<feature type="domain" description="Rubredoxin-like" evidence="10">
    <location>
        <begin position="1"/>
        <end position="52"/>
    </location>
</feature>
<gene>
    <name evidence="12" type="ORF">GCM10023333_35670</name>
</gene>
<reference evidence="13" key="1">
    <citation type="journal article" date="2019" name="Int. J. Syst. Evol. Microbiol.">
        <title>The Global Catalogue of Microorganisms (GCM) 10K type strain sequencing project: providing services to taxonomists for standard genome sequencing and annotation.</title>
        <authorList>
            <consortium name="The Broad Institute Genomics Platform"/>
            <consortium name="The Broad Institute Genome Sequencing Center for Infectious Disease"/>
            <person name="Wu L."/>
            <person name="Ma J."/>
        </authorList>
    </citation>
    <scope>NUCLEOTIDE SEQUENCE [LARGE SCALE GENOMIC DNA]</scope>
    <source>
        <strain evidence="13">JCM 18401</strain>
    </source>
</reference>
<feature type="domain" description="Flavodoxin-like" evidence="9">
    <location>
        <begin position="70"/>
        <end position="207"/>
    </location>
</feature>
<dbReference type="PROSITE" id="PS50902">
    <property type="entry name" value="FLAVODOXIN_LIKE"/>
    <property type="match status" value="1"/>
</dbReference>
<evidence type="ECO:0000313" key="13">
    <source>
        <dbReference type="Proteomes" id="UP001499988"/>
    </source>
</evidence>
<name>A0ABP9FE51_9GAMM</name>
<keyword evidence="6" id="KW-0249">Electron transport</keyword>
<dbReference type="InterPro" id="IPR018527">
    <property type="entry name" value="Rubredoxin_Fe_BS"/>
</dbReference>
<dbReference type="InterPro" id="IPR017927">
    <property type="entry name" value="FAD-bd_FR_type"/>
</dbReference>
<comment type="cofactor">
    <cofactor evidence="1">
        <name>FMN</name>
        <dbReference type="ChEBI" id="CHEBI:58210"/>
    </cofactor>
</comment>
<sequence>MKRWQCQLCGWIYDEALGCEAEGIAPGTAWEDIPDTWRCPECGAGKFDFDMVHIASADHAMNEGDTQAPLAIVVASETGNGLALTKKMAALCEKLELPHQLLALSEITPERLGRLQQLLAIVSTTGEGEYPLACVANTQALEHAQPDLSHLNYSVLALGDSNYADFCGAGKRWDRWLSEQGATSLQARVDADVDYEEVSSEWMLHCLAKLTDRTLEQLAEQLGQTLNTAVRAQAQLAPLLSRKTLTQAGALKPSWHCEIGWDHEQSPCLPGDWVEIWPENAHALVQQALQQTGWDGQQWVNWQQRRIRLSEALKTAELRRANPILLAWAKQHAGTQTKTDPLSLLAAARQPAKGWLARWRTQALPCPEHVLSLLAPIQPRTYSVASSPLALPDRIALTVSSAEPDPQVGIASGYLGERLAIGAPLKIRHKSHDAFHLPEDLSKPVVLIGAGSGIAPYMGFLQARHSQAKDHQLGEAWLLFGCRDPDLDWLYRPEIEGYLQDGTLSRLDLACSRAQKERIYVQHRLAANAESLKQYLAQGAHLYLCGDAKGMGAEVDAVLQQLLGSDGVAQLMQAGRYHKDLY</sequence>
<comment type="caution">
    <text evidence="12">The sequence shown here is derived from an EMBL/GenBank/DDBJ whole genome shotgun (WGS) entry which is preliminary data.</text>
</comment>
<dbReference type="Gene3D" id="1.20.990.10">
    <property type="entry name" value="NADPH-cytochrome p450 Reductase, Chain A, domain 3"/>
    <property type="match status" value="1"/>
</dbReference>
<keyword evidence="5" id="KW-0479">Metal-binding</keyword>
<evidence type="ECO:0000256" key="1">
    <source>
        <dbReference type="ARBA" id="ARBA00001917"/>
    </source>
</evidence>
<dbReference type="Pfam" id="PF00301">
    <property type="entry name" value="Rubredoxin"/>
    <property type="match status" value="1"/>
</dbReference>
<dbReference type="PRINTS" id="PR00369">
    <property type="entry name" value="FLAVODOXIN"/>
</dbReference>
<evidence type="ECO:0000259" key="11">
    <source>
        <dbReference type="PROSITE" id="PS51384"/>
    </source>
</evidence>
<dbReference type="PRINTS" id="PR00371">
    <property type="entry name" value="FPNCR"/>
</dbReference>
<dbReference type="InterPro" id="IPR001709">
    <property type="entry name" value="Flavoprot_Pyr_Nucl_cyt_Rdtase"/>
</dbReference>
<dbReference type="InterPro" id="IPR023173">
    <property type="entry name" value="NADPH_Cyt_P450_Rdtase_alpha"/>
</dbReference>
<keyword evidence="8" id="KW-0198">Cysteine biosynthesis</keyword>
<evidence type="ECO:0000256" key="2">
    <source>
        <dbReference type="ARBA" id="ARBA00022448"/>
    </source>
</evidence>
<evidence type="ECO:0000256" key="7">
    <source>
        <dbReference type="ARBA" id="ARBA00023004"/>
    </source>
</evidence>
<accession>A0ABP9FE51</accession>
<evidence type="ECO:0000259" key="10">
    <source>
        <dbReference type="PROSITE" id="PS50903"/>
    </source>
</evidence>
<dbReference type="PROSITE" id="PS00202">
    <property type="entry name" value="RUBREDOXIN"/>
    <property type="match status" value="1"/>
</dbReference>
<dbReference type="InterPro" id="IPR024935">
    <property type="entry name" value="Rubredoxin_dom"/>
</dbReference>
<dbReference type="InterPro" id="IPR024934">
    <property type="entry name" value="Rubredoxin-like_dom"/>
</dbReference>
<dbReference type="InterPro" id="IPR039261">
    <property type="entry name" value="FNR_nucleotide-bd"/>
</dbReference>
<feature type="domain" description="FAD-binding FR-type" evidence="11">
    <location>
        <begin position="232"/>
        <end position="438"/>
    </location>
</feature>
<dbReference type="CDD" id="cd00730">
    <property type="entry name" value="rubredoxin"/>
    <property type="match status" value="1"/>
</dbReference>
<keyword evidence="4" id="KW-0288">FMN</keyword>
<evidence type="ECO:0000259" key="9">
    <source>
        <dbReference type="PROSITE" id="PS50902"/>
    </source>
</evidence>
<dbReference type="SUPFAM" id="SSF52343">
    <property type="entry name" value="Ferredoxin reductase-like, C-terminal NADP-linked domain"/>
    <property type="match status" value="1"/>
</dbReference>
<dbReference type="InterPro" id="IPR017938">
    <property type="entry name" value="Riboflavin_synthase-like_b-brl"/>
</dbReference>
<dbReference type="InterPro" id="IPR029039">
    <property type="entry name" value="Flavoprotein-like_sf"/>
</dbReference>
<keyword evidence="7" id="KW-0408">Iron</keyword>
<organism evidence="12 13">
    <name type="scientific">Ferrimonas pelagia</name>
    <dbReference type="NCBI Taxonomy" id="1177826"/>
    <lineage>
        <taxon>Bacteria</taxon>
        <taxon>Pseudomonadati</taxon>
        <taxon>Pseudomonadota</taxon>
        <taxon>Gammaproteobacteria</taxon>
        <taxon>Alteromonadales</taxon>
        <taxon>Ferrimonadaceae</taxon>
        <taxon>Ferrimonas</taxon>
    </lineage>
</organism>
<dbReference type="EMBL" id="BAABJZ010000101">
    <property type="protein sequence ID" value="GAA4899017.1"/>
    <property type="molecule type" value="Genomic_DNA"/>
</dbReference>
<proteinExistence type="predicted"/>
<dbReference type="Gene3D" id="3.40.50.80">
    <property type="entry name" value="Nucleotide-binding domain of ferredoxin-NADP reductase (FNR) module"/>
    <property type="match status" value="1"/>
</dbReference>
<dbReference type="PRINTS" id="PR00163">
    <property type="entry name" value="RUBREDOXIN"/>
</dbReference>
<dbReference type="PANTHER" id="PTHR19384">
    <property type="entry name" value="NITRIC OXIDE SYNTHASE-RELATED"/>
    <property type="match status" value="1"/>
</dbReference>
<dbReference type="InterPro" id="IPR001094">
    <property type="entry name" value="Flavdoxin-like"/>
</dbReference>
<evidence type="ECO:0000256" key="4">
    <source>
        <dbReference type="ARBA" id="ARBA00022643"/>
    </source>
</evidence>
<keyword evidence="13" id="KW-1185">Reference proteome</keyword>
<dbReference type="PANTHER" id="PTHR19384:SF128">
    <property type="entry name" value="NADPH OXIDOREDUCTASE A"/>
    <property type="match status" value="1"/>
</dbReference>
<dbReference type="PROSITE" id="PS50903">
    <property type="entry name" value="RUBREDOXIN_LIKE"/>
    <property type="match status" value="1"/>
</dbReference>
<dbReference type="InterPro" id="IPR008254">
    <property type="entry name" value="Flavodoxin/NO_synth"/>
</dbReference>
<dbReference type="Proteomes" id="UP001499988">
    <property type="component" value="Unassembled WGS sequence"/>
</dbReference>
<evidence type="ECO:0000313" key="12">
    <source>
        <dbReference type="EMBL" id="GAA4899017.1"/>
    </source>
</evidence>
<keyword evidence="8" id="KW-0028">Amino-acid biosynthesis</keyword>
<evidence type="ECO:0000256" key="5">
    <source>
        <dbReference type="ARBA" id="ARBA00022723"/>
    </source>
</evidence>
<dbReference type="Gene3D" id="2.40.30.10">
    <property type="entry name" value="Translation factors"/>
    <property type="match status" value="1"/>
</dbReference>
<dbReference type="PROSITE" id="PS51384">
    <property type="entry name" value="FAD_FR"/>
    <property type="match status" value="1"/>
</dbReference>
<dbReference type="Pfam" id="PF00258">
    <property type="entry name" value="Flavodoxin_1"/>
    <property type="match status" value="1"/>
</dbReference>
<dbReference type="SUPFAM" id="SSF52218">
    <property type="entry name" value="Flavoproteins"/>
    <property type="match status" value="1"/>
</dbReference>
<dbReference type="Gene3D" id="3.40.50.360">
    <property type="match status" value="1"/>
</dbReference>
<protein>
    <submittedName>
        <fullName evidence="12">Assimilatory sulfite reductase (NADPH) flavoprotein subunit</fullName>
    </submittedName>
</protein>
<dbReference type="SUPFAM" id="SSF63380">
    <property type="entry name" value="Riboflavin synthase domain-like"/>
    <property type="match status" value="1"/>
</dbReference>
<dbReference type="InterPro" id="IPR001433">
    <property type="entry name" value="OxRdtase_FAD/NAD-bd"/>
</dbReference>
<keyword evidence="2" id="KW-0813">Transport</keyword>
<dbReference type="Pfam" id="PF00175">
    <property type="entry name" value="NAD_binding_1"/>
    <property type="match status" value="1"/>
</dbReference>
<dbReference type="Gene3D" id="2.20.28.10">
    <property type="match status" value="1"/>
</dbReference>
<evidence type="ECO:0000256" key="8">
    <source>
        <dbReference type="ARBA" id="ARBA00023192"/>
    </source>
</evidence>
<evidence type="ECO:0000256" key="6">
    <source>
        <dbReference type="ARBA" id="ARBA00022982"/>
    </source>
</evidence>
<keyword evidence="3" id="KW-0285">Flavoprotein</keyword>
<dbReference type="RefSeq" id="WP_345336827.1">
    <property type="nucleotide sequence ID" value="NZ_BAABJZ010000101.1"/>
</dbReference>
<dbReference type="SUPFAM" id="SSF57802">
    <property type="entry name" value="Rubredoxin-like"/>
    <property type="match status" value="1"/>
</dbReference>
<evidence type="ECO:0000256" key="3">
    <source>
        <dbReference type="ARBA" id="ARBA00022630"/>
    </source>
</evidence>